<protein>
    <submittedName>
        <fullName evidence="1">Uncharacterized protein</fullName>
    </submittedName>
</protein>
<reference evidence="1" key="1">
    <citation type="submission" date="2015-10" db="EMBL/GenBank/DDBJ databases">
        <authorList>
            <person name="Gilbert D.G."/>
        </authorList>
    </citation>
    <scope>NUCLEOTIDE SEQUENCE</scope>
</reference>
<proteinExistence type="predicted"/>
<accession>A0A160U1H6</accession>
<gene>
    <name evidence="1" type="ORF">MGWOODY_Hyp1105</name>
</gene>
<dbReference type="EMBL" id="CZQD01000044">
    <property type="protein sequence ID" value="CUS57503.1"/>
    <property type="molecule type" value="Genomic_DNA"/>
</dbReference>
<sequence>MSFETDAHIKALTKAFRACTLPKERWTHAAHWAGALCLLSEDEHAAFRDMPGMIRAFNESVGGQNTDCEGYHETITIASLRVAAHALTSAPDGMPLHEILSRLLAGPYGKPDWLLEYWRKDTVFNKKARREWIEPDLKDLPFPKAPA</sequence>
<organism evidence="1">
    <name type="scientific">hydrothermal vent metagenome</name>
    <dbReference type="NCBI Taxonomy" id="652676"/>
    <lineage>
        <taxon>unclassified sequences</taxon>
        <taxon>metagenomes</taxon>
        <taxon>ecological metagenomes</taxon>
    </lineage>
</organism>
<evidence type="ECO:0000313" key="1">
    <source>
        <dbReference type="EMBL" id="CUS57503.1"/>
    </source>
</evidence>
<dbReference type="AlphaFoldDB" id="A0A160U1H6"/>
<name>A0A160U1H6_9ZZZZ</name>